<dbReference type="InterPro" id="IPR036259">
    <property type="entry name" value="MFS_trans_sf"/>
</dbReference>
<dbReference type="PANTHER" id="PTHR23513:SF6">
    <property type="entry name" value="MAJOR FACILITATOR SUPERFAMILY ASSOCIATED DOMAIN-CONTAINING PROTEIN"/>
    <property type="match status" value="1"/>
</dbReference>
<feature type="transmembrane region" description="Helical" evidence="8">
    <location>
        <begin position="338"/>
        <end position="366"/>
    </location>
</feature>
<dbReference type="InterPro" id="IPR010290">
    <property type="entry name" value="TM_effector"/>
</dbReference>
<evidence type="ECO:0000256" key="8">
    <source>
        <dbReference type="SAM" id="Phobius"/>
    </source>
</evidence>
<dbReference type="InterPro" id="IPR020846">
    <property type="entry name" value="MFS_dom"/>
</dbReference>
<keyword evidence="4 8" id="KW-0812">Transmembrane</keyword>
<name>A0ABW1KAY4_9ACTN</name>
<dbReference type="Gene3D" id="1.20.1250.20">
    <property type="entry name" value="MFS general substrate transporter like domains"/>
    <property type="match status" value="1"/>
</dbReference>
<evidence type="ECO:0000256" key="4">
    <source>
        <dbReference type="ARBA" id="ARBA00022692"/>
    </source>
</evidence>
<keyword evidence="6 8" id="KW-0472">Membrane</keyword>
<feature type="transmembrane region" description="Helical" evidence="8">
    <location>
        <begin position="93"/>
        <end position="114"/>
    </location>
</feature>
<sequence>MPDPLRGRHVDSIGHRHYGDPDAVPPWRHPDPVRSGEDRPAVPPVTVSGQLRLLTDPDFRRWFGSRSISEAGTAASLVALPLLTYQLSDSATMTAAVAGVQAVPYLLFGLFAGAAADRLPRKTMMVAADLGCAALLGTLLLADVLGALTSWHVLVVAFGLGCGFCWFDAAAWGSLARLVGKARLAEANGLLWSTEIVLSIAMPALAGLLAALTEPTLVLGLDAASYLVSAALLVRMRAGLDPTVGPAGPARRLRAEIAEGLRYLWREPVIRALSLAGFGFSLSAGGVFGLLVVHADQVLAVTTADWHVGLLYTAAAVGSLFAALLLPRFGRSAGQGAVSIIGYGVFVAALVGLAVTPVFAAALLLWTVWEFARTTVSINGITVRQQLTPDELQGRVNTTGRMIAWGGTPFGAIVGGTIAETAGVPIAYLVLTVPAVLGLGLLLASPVRRLRIPAG</sequence>
<reference evidence="11" key="1">
    <citation type="journal article" date="2019" name="Int. J. Syst. Evol. Microbiol.">
        <title>The Global Catalogue of Microorganisms (GCM) 10K type strain sequencing project: providing services to taxonomists for standard genome sequencing and annotation.</title>
        <authorList>
            <consortium name="The Broad Institute Genomics Platform"/>
            <consortium name="The Broad Institute Genome Sequencing Center for Infectious Disease"/>
            <person name="Wu L."/>
            <person name="Ma J."/>
        </authorList>
    </citation>
    <scope>NUCLEOTIDE SEQUENCE [LARGE SCALE GENOMIC DNA]</scope>
    <source>
        <strain evidence="11">ZS-35-S2</strain>
    </source>
</reference>
<dbReference type="SUPFAM" id="SSF103473">
    <property type="entry name" value="MFS general substrate transporter"/>
    <property type="match status" value="1"/>
</dbReference>
<feature type="transmembrane region" description="Helical" evidence="8">
    <location>
        <begin position="426"/>
        <end position="444"/>
    </location>
</feature>
<accession>A0ABW1KAY4</accession>
<proteinExistence type="predicted"/>
<feature type="transmembrane region" description="Helical" evidence="8">
    <location>
        <begin position="272"/>
        <end position="294"/>
    </location>
</feature>
<evidence type="ECO:0000256" key="2">
    <source>
        <dbReference type="ARBA" id="ARBA00022448"/>
    </source>
</evidence>
<comment type="caution">
    <text evidence="10">The sequence shown here is derived from an EMBL/GenBank/DDBJ whole genome shotgun (WGS) entry which is preliminary data.</text>
</comment>
<feature type="region of interest" description="Disordered" evidence="7">
    <location>
        <begin position="1"/>
        <end position="44"/>
    </location>
</feature>
<feature type="transmembrane region" description="Helical" evidence="8">
    <location>
        <begin position="190"/>
        <end position="211"/>
    </location>
</feature>
<keyword evidence="5 8" id="KW-1133">Transmembrane helix</keyword>
<comment type="subcellular location">
    <subcellularLocation>
        <location evidence="1">Cell membrane</location>
        <topology evidence="1">Multi-pass membrane protein</topology>
    </subcellularLocation>
</comment>
<feature type="transmembrane region" description="Helical" evidence="8">
    <location>
        <begin position="154"/>
        <end position="178"/>
    </location>
</feature>
<evidence type="ECO:0000313" key="11">
    <source>
        <dbReference type="Proteomes" id="UP001596203"/>
    </source>
</evidence>
<evidence type="ECO:0000256" key="5">
    <source>
        <dbReference type="ARBA" id="ARBA00022989"/>
    </source>
</evidence>
<dbReference type="PANTHER" id="PTHR23513">
    <property type="entry name" value="INTEGRAL MEMBRANE EFFLUX PROTEIN-RELATED"/>
    <property type="match status" value="1"/>
</dbReference>
<feature type="domain" description="Major facilitator superfamily (MFS) profile" evidence="9">
    <location>
        <begin position="269"/>
        <end position="455"/>
    </location>
</feature>
<dbReference type="EMBL" id="JBHSPR010000010">
    <property type="protein sequence ID" value="MFC6017943.1"/>
    <property type="molecule type" value="Genomic_DNA"/>
</dbReference>
<evidence type="ECO:0000256" key="6">
    <source>
        <dbReference type="ARBA" id="ARBA00023136"/>
    </source>
</evidence>
<evidence type="ECO:0000256" key="1">
    <source>
        <dbReference type="ARBA" id="ARBA00004651"/>
    </source>
</evidence>
<keyword evidence="3" id="KW-1003">Cell membrane</keyword>
<feature type="transmembrane region" description="Helical" evidence="8">
    <location>
        <begin position="306"/>
        <end position="326"/>
    </location>
</feature>
<feature type="transmembrane region" description="Helical" evidence="8">
    <location>
        <begin position="126"/>
        <end position="148"/>
    </location>
</feature>
<evidence type="ECO:0000259" key="9">
    <source>
        <dbReference type="PROSITE" id="PS50850"/>
    </source>
</evidence>
<evidence type="ECO:0000313" key="10">
    <source>
        <dbReference type="EMBL" id="MFC6017943.1"/>
    </source>
</evidence>
<gene>
    <name evidence="10" type="ORF">ACFP2T_17210</name>
</gene>
<dbReference type="PROSITE" id="PS50850">
    <property type="entry name" value="MFS"/>
    <property type="match status" value="1"/>
</dbReference>
<organism evidence="10 11">
    <name type="scientific">Plantactinospora solaniradicis</name>
    <dbReference type="NCBI Taxonomy" id="1723736"/>
    <lineage>
        <taxon>Bacteria</taxon>
        <taxon>Bacillati</taxon>
        <taxon>Actinomycetota</taxon>
        <taxon>Actinomycetes</taxon>
        <taxon>Micromonosporales</taxon>
        <taxon>Micromonosporaceae</taxon>
        <taxon>Plantactinospora</taxon>
    </lineage>
</organism>
<evidence type="ECO:0000256" key="7">
    <source>
        <dbReference type="SAM" id="MobiDB-lite"/>
    </source>
</evidence>
<dbReference type="Pfam" id="PF05977">
    <property type="entry name" value="MFS_3"/>
    <property type="match status" value="1"/>
</dbReference>
<dbReference type="Proteomes" id="UP001596203">
    <property type="component" value="Unassembled WGS sequence"/>
</dbReference>
<evidence type="ECO:0000256" key="3">
    <source>
        <dbReference type="ARBA" id="ARBA00022475"/>
    </source>
</evidence>
<dbReference type="RefSeq" id="WP_377422609.1">
    <property type="nucleotide sequence ID" value="NZ_JBHSPR010000010.1"/>
</dbReference>
<feature type="compositionally biased region" description="Basic and acidic residues" evidence="7">
    <location>
        <begin position="1"/>
        <end position="20"/>
    </location>
</feature>
<feature type="compositionally biased region" description="Basic and acidic residues" evidence="7">
    <location>
        <begin position="28"/>
        <end position="40"/>
    </location>
</feature>
<keyword evidence="11" id="KW-1185">Reference proteome</keyword>
<keyword evidence="2" id="KW-0813">Transport</keyword>
<dbReference type="CDD" id="cd06173">
    <property type="entry name" value="MFS_MefA_like"/>
    <property type="match status" value="1"/>
</dbReference>
<protein>
    <submittedName>
        <fullName evidence="10">MFS transporter</fullName>
    </submittedName>
</protein>
<feature type="transmembrane region" description="Helical" evidence="8">
    <location>
        <begin position="217"/>
        <end position="234"/>
    </location>
</feature>